<reference evidence="2 3" key="1">
    <citation type="submission" date="2024-02" db="EMBL/GenBank/DDBJ databases">
        <authorList>
            <person name="Chen Y."/>
            <person name="Shah S."/>
            <person name="Dougan E. K."/>
            <person name="Thang M."/>
            <person name="Chan C."/>
        </authorList>
    </citation>
    <scope>NUCLEOTIDE SEQUENCE [LARGE SCALE GENOMIC DNA]</scope>
</reference>
<protein>
    <submittedName>
        <fullName evidence="2">Uncharacterized protein</fullName>
    </submittedName>
</protein>
<proteinExistence type="predicted"/>
<feature type="compositionally biased region" description="Acidic residues" evidence="1">
    <location>
        <begin position="44"/>
        <end position="53"/>
    </location>
</feature>
<gene>
    <name evidence="2" type="ORF">CCMP2556_LOCUS11269</name>
</gene>
<accession>A0ABP0JGX9</accession>
<comment type="caution">
    <text evidence="2">The sequence shown here is derived from an EMBL/GenBank/DDBJ whole genome shotgun (WGS) entry which is preliminary data.</text>
</comment>
<feature type="compositionally biased region" description="Low complexity" evidence="1">
    <location>
        <begin position="30"/>
        <end position="43"/>
    </location>
</feature>
<dbReference type="Proteomes" id="UP001642484">
    <property type="component" value="Unassembled WGS sequence"/>
</dbReference>
<organism evidence="2 3">
    <name type="scientific">Durusdinium trenchii</name>
    <dbReference type="NCBI Taxonomy" id="1381693"/>
    <lineage>
        <taxon>Eukaryota</taxon>
        <taxon>Sar</taxon>
        <taxon>Alveolata</taxon>
        <taxon>Dinophyceae</taxon>
        <taxon>Suessiales</taxon>
        <taxon>Symbiodiniaceae</taxon>
        <taxon>Durusdinium</taxon>
    </lineage>
</organism>
<dbReference type="EMBL" id="CAXAMN010005347">
    <property type="protein sequence ID" value="CAK9013404.1"/>
    <property type="molecule type" value="Genomic_DNA"/>
</dbReference>
<keyword evidence="3" id="KW-1185">Reference proteome</keyword>
<feature type="region of interest" description="Disordered" evidence="1">
    <location>
        <begin position="1"/>
        <end position="76"/>
    </location>
</feature>
<evidence type="ECO:0000313" key="2">
    <source>
        <dbReference type="EMBL" id="CAK9013404.1"/>
    </source>
</evidence>
<evidence type="ECO:0000313" key="3">
    <source>
        <dbReference type="Proteomes" id="UP001642484"/>
    </source>
</evidence>
<name>A0ABP0JGX9_9DINO</name>
<sequence length="141" mass="14920">QEMVVMEAPRAETPLEESLPKDLHLDTGTGSYCGSSVCSYSSSDEAEGSEGSEGEAAASPDPAELPGTPEPELVPMPRWVEGSRTISTPDLESLSPILFPESLQSSPLLAQCAAPHGAEVFDWSEVLKLKAECIKGRSSET</sequence>
<evidence type="ECO:0000256" key="1">
    <source>
        <dbReference type="SAM" id="MobiDB-lite"/>
    </source>
</evidence>
<feature type="non-terminal residue" evidence="2">
    <location>
        <position position="1"/>
    </location>
</feature>